<dbReference type="AlphaFoldDB" id="A0A9D1MSB3"/>
<sequence length="372" mass="39690">MGLLRVVSVATLGVFLTLVTTSAFCAYSVKLDEVVVKSAAVGDPCVGENLMAKSPYAISGVYERNEKGGITCMIKVCSSGYNVDKVNNACVVATNDVDIGALQNKINMYAAKIREIEAAYGKGKASVWKNAEGNFNTSRLLSDSIAGVALGTVGGLVVNKLVKNNHLDTGFEEIGCSIDGNRLVNFEDEFVISGAVDKNGCIGNNFGSSNVYVWASTYSDGSDYSRMVEDTNNQSNNTCWVRVDMDSDNPKIRVSDIPSRWFRVGQQVTCGSWADKSVLQKRVLDARKSARTWATVGGAVGGAGLGVGVMELFGNKLIGGAVEGQKALYEAELLYSQMSDAERQEYADANKQLKELCSELHANGGTHSACGD</sequence>
<evidence type="ECO:0000313" key="1">
    <source>
        <dbReference type="EMBL" id="HIU65758.1"/>
    </source>
</evidence>
<name>A0A9D1MSB3_9PROT</name>
<proteinExistence type="predicted"/>
<evidence type="ECO:0000313" key="2">
    <source>
        <dbReference type="Proteomes" id="UP000824142"/>
    </source>
</evidence>
<organism evidence="1 2">
    <name type="scientific">Candidatus Enterousia avicola</name>
    <dbReference type="NCBI Taxonomy" id="2840787"/>
    <lineage>
        <taxon>Bacteria</taxon>
        <taxon>Pseudomonadati</taxon>
        <taxon>Pseudomonadota</taxon>
        <taxon>Alphaproteobacteria</taxon>
        <taxon>Candidatus Enterousia</taxon>
    </lineage>
</organism>
<dbReference type="EMBL" id="DVNO01000035">
    <property type="protein sequence ID" value="HIU65758.1"/>
    <property type="molecule type" value="Genomic_DNA"/>
</dbReference>
<reference evidence="1" key="1">
    <citation type="submission" date="2020-10" db="EMBL/GenBank/DDBJ databases">
        <authorList>
            <person name="Gilroy R."/>
        </authorList>
    </citation>
    <scope>NUCLEOTIDE SEQUENCE</scope>
    <source>
        <strain evidence="1">CHK136-897</strain>
    </source>
</reference>
<dbReference type="Proteomes" id="UP000824142">
    <property type="component" value="Unassembled WGS sequence"/>
</dbReference>
<comment type="caution">
    <text evidence="1">The sequence shown here is derived from an EMBL/GenBank/DDBJ whole genome shotgun (WGS) entry which is preliminary data.</text>
</comment>
<gene>
    <name evidence="1" type="ORF">IAC63_03935</name>
</gene>
<reference evidence="1" key="2">
    <citation type="journal article" date="2021" name="PeerJ">
        <title>Extensive microbial diversity within the chicken gut microbiome revealed by metagenomics and culture.</title>
        <authorList>
            <person name="Gilroy R."/>
            <person name="Ravi A."/>
            <person name="Getino M."/>
            <person name="Pursley I."/>
            <person name="Horton D.L."/>
            <person name="Alikhan N.F."/>
            <person name="Baker D."/>
            <person name="Gharbi K."/>
            <person name="Hall N."/>
            <person name="Watson M."/>
            <person name="Adriaenssens E.M."/>
            <person name="Foster-Nyarko E."/>
            <person name="Jarju S."/>
            <person name="Secka A."/>
            <person name="Antonio M."/>
            <person name="Oren A."/>
            <person name="Chaudhuri R.R."/>
            <person name="La Ragione R."/>
            <person name="Hildebrand F."/>
            <person name="Pallen M.J."/>
        </authorList>
    </citation>
    <scope>NUCLEOTIDE SEQUENCE</scope>
    <source>
        <strain evidence="1">CHK136-897</strain>
    </source>
</reference>
<protein>
    <submittedName>
        <fullName evidence="1">Uncharacterized protein</fullName>
    </submittedName>
</protein>
<accession>A0A9D1MSB3</accession>